<dbReference type="InterPro" id="IPR002589">
    <property type="entry name" value="Macro_dom"/>
</dbReference>
<dbReference type="PANTHER" id="PTHR14453">
    <property type="entry name" value="PARP/ZINC FINGER CCCH TYPE DOMAIN CONTAINING PROTEIN"/>
    <property type="match status" value="1"/>
</dbReference>
<evidence type="ECO:0000256" key="5">
    <source>
        <dbReference type="ARBA" id="ARBA00023242"/>
    </source>
</evidence>
<feature type="domain" description="Macro" evidence="6">
    <location>
        <begin position="1"/>
        <end position="117"/>
    </location>
</feature>
<organism evidence="7">
    <name type="scientific">Amphimedon queenslandica</name>
    <name type="common">Sponge</name>
    <dbReference type="NCBI Taxonomy" id="400682"/>
    <lineage>
        <taxon>Eukaryota</taxon>
        <taxon>Metazoa</taxon>
        <taxon>Porifera</taxon>
        <taxon>Demospongiae</taxon>
        <taxon>Heteroscleromorpha</taxon>
        <taxon>Haplosclerida</taxon>
        <taxon>Niphatidae</taxon>
        <taxon>Amphimedon</taxon>
    </lineage>
</organism>
<dbReference type="GO" id="GO:0070212">
    <property type="term" value="P:protein poly-ADP-ribosylation"/>
    <property type="evidence" value="ECO:0007669"/>
    <property type="project" value="TreeGrafter"/>
</dbReference>
<dbReference type="EnsemblMetazoa" id="Aqu2.1.36673_001">
    <property type="protein sequence ID" value="Aqu2.1.36673_001"/>
    <property type="gene ID" value="Aqu2.1.36673"/>
</dbReference>
<dbReference type="GO" id="GO:1990404">
    <property type="term" value="F:NAD+-protein mono-ADP-ribosyltransferase activity"/>
    <property type="evidence" value="ECO:0007669"/>
    <property type="project" value="TreeGrafter"/>
</dbReference>
<keyword evidence="4" id="KW-0520">NAD</keyword>
<dbReference type="InterPro" id="IPR052056">
    <property type="entry name" value="Mono-ARTD/PARP"/>
</dbReference>
<reference evidence="7" key="1">
    <citation type="submission" date="2017-05" db="UniProtKB">
        <authorList>
            <consortium name="EnsemblMetazoa"/>
        </authorList>
    </citation>
    <scope>IDENTIFICATION</scope>
</reference>
<sequence>MMVVIVMLLNKQQRYVFHAVGPIAAEYKGNDSEIYRLIEQVVINCLANGNRVEAKSIAFPAISAGVFEVNPRLSAMAIINTIVSFNQYKEHFLNEIHIDIIDAKTYEIFVEELMKIENERKKSTQPSFVVNNQLQVILVNDDILNIKADAIVIICDTELRFASELVLTTRKKWCPKEKVHAFDQHDSFIKDTQIAVRSRALNLKIIHLELLVCLVIKY</sequence>
<dbReference type="PANTHER" id="PTHR14453:SF67">
    <property type="entry name" value="POLY [ADP-RIBOSE] POLYMERASE"/>
    <property type="match status" value="1"/>
</dbReference>
<accession>A0A1X7V9L2</accession>
<comment type="subcellular location">
    <subcellularLocation>
        <location evidence="1">Nucleus</location>
    </subcellularLocation>
</comment>
<name>A0A1X7V9L2_AMPQE</name>
<keyword evidence="2" id="KW-0328">Glycosyltransferase</keyword>
<dbReference type="GO" id="GO:0005737">
    <property type="term" value="C:cytoplasm"/>
    <property type="evidence" value="ECO:0007669"/>
    <property type="project" value="TreeGrafter"/>
</dbReference>
<dbReference type="Pfam" id="PF01661">
    <property type="entry name" value="Macro"/>
    <property type="match status" value="1"/>
</dbReference>
<dbReference type="InterPro" id="IPR043472">
    <property type="entry name" value="Macro_dom-like"/>
</dbReference>
<evidence type="ECO:0000256" key="1">
    <source>
        <dbReference type="ARBA" id="ARBA00004123"/>
    </source>
</evidence>
<evidence type="ECO:0000256" key="4">
    <source>
        <dbReference type="ARBA" id="ARBA00023027"/>
    </source>
</evidence>
<dbReference type="InParanoid" id="A0A1X7V9L2"/>
<keyword evidence="3" id="KW-0808">Transferase</keyword>
<dbReference type="GO" id="GO:0005634">
    <property type="term" value="C:nucleus"/>
    <property type="evidence" value="ECO:0007669"/>
    <property type="project" value="UniProtKB-SubCell"/>
</dbReference>
<dbReference type="GO" id="GO:0010629">
    <property type="term" value="P:negative regulation of gene expression"/>
    <property type="evidence" value="ECO:0007669"/>
    <property type="project" value="TreeGrafter"/>
</dbReference>
<dbReference type="PROSITE" id="PS51154">
    <property type="entry name" value="MACRO"/>
    <property type="match status" value="1"/>
</dbReference>
<protein>
    <recommendedName>
        <fullName evidence="6">Macro domain-containing protein</fullName>
    </recommendedName>
</protein>
<dbReference type="SUPFAM" id="SSF52949">
    <property type="entry name" value="Macro domain-like"/>
    <property type="match status" value="1"/>
</dbReference>
<dbReference type="GO" id="GO:0003714">
    <property type="term" value="F:transcription corepressor activity"/>
    <property type="evidence" value="ECO:0007669"/>
    <property type="project" value="TreeGrafter"/>
</dbReference>
<evidence type="ECO:0000256" key="3">
    <source>
        <dbReference type="ARBA" id="ARBA00022679"/>
    </source>
</evidence>
<dbReference type="Gene3D" id="3.40.220.10">
    <property type="entry name" value="Leucine Aminopeptidase, subunit E, domain 1"/>
    <property type="match status" value="1"/>
</dbReference>
<proteinExistence type="predicted"/>
<evidence type="ECO:0000313" key="7">
    <source>
        <dbReference type="EnsemblMetazoa" id="Aqu2.1.36673_001"/>
    </source>
</evidence>
<dbReference type="AlphaFoldDB" id="A0A1X7V9L2"/>
<dbReference type="GO" id="GO:0003950">
    <property type="term" value="F:NAD+ poly-ADP-ribosyltransferase activity"/>
    <property type="evidence" value="ECO:0007669"/>
    <property type="project" value="TreeGrafter"/>
</dbReference>
<evidence type="ECO:0000256" key="2">
    <source>
        <dbReference type="ARBA" id="ARBA00022676"/>
    </source>
</evidence>
<keyword evidence="5" id="KW-0539">Nucleus</keyword>
<evidence type="ECO:0000259" key="6">
    <source>
        <dbReference type="PROSITE" id="PS51154"/>
    </source>
</evidence>